<dbReference type="EC" id="2.7.7.65" evidence="1"/>
<dbReference type="GO" id="GO:0005886">
    <property type="term" value="C:plasma membrane"/>
    <property type="evidence" value="ECO:0007669"/>
    <property type="project" value="TreeGrafter"/>
</dbReference>
<dbReference type="RefSeq" id="WP_092421488.1">
    <property type="nucleotide sequence ID" value="NZ_FPCK01000001.1"/>
</dbReference>
<keyword evidence="5" id="KW-1185">Reference proteome</keyword>
<feature type="transmembrane region" description="Helical" evidence="2">
    <location>
        <begin position="117"/>
        <end position="135"/>
    </location>
</feature>
<accession>A0A1I7N669</accession>
<dbReference type="Pfam" id="PF00990">
    <property type="entry name" value="GGDEF"/>
    <property type="match status" value="1"/>
</dbReference>
<dbReference type="AlphaFoldDB" id="A0A1I7N669"/>
<evidence type="ECO:0000313" key="5">
    <source>
        <dbReference type="Proteomes" id="UP000199074"/>
    </source>
</evidence>
<dbReference type="PROSITE" id="PS50887">
    <property type="entry name" value="GGDEF"/>
    <property type="match status" value="1"/>
</dbReference>
<dbReference type="Gene3D" id="3.30.70.270">
    <property type="match status" value="1"/>
</dbReference>
<feature type="transmembrane region" description="Helical" evidence="2">
    <location>
        <begin position="6"/>
        <end position="25"/>
    </location>
</feature>
<dbReference type="SUPFAM" id="SSF55073">
    <property type="entry name" value="Nucleotide cyclase"/>
    <property type="match status" value="1"/>
</dbReference>
<dbReference type="GO" id="GO:1902201">
    <property type="term" value="P:negative regulation of bacterial-type flagellum-dependent cell motility"/>
    <property type="evidence" value="ECO:0007669"/>
    <property type="project" value="TreeGrafter"/>
</dbReference>
<dbReference type="SMART" id="SM00267">
    <property type="entry name" value="GGDEF"/>
    <property type="match status" value="1"/>
</dbReference>
<feature type="transmembrane region" description="Helical" evidence="2">
    <location>
        <begin position="56"/>
        <end position="76"/>
    </location>
</feature>
<reference evidence="4 5" key="1">
    <citation type="submission" date="2016-10" db="EMBL/GenBank/DDBJ databases">
        <authorList>
            <person name="de Groot N.N."/>
        </authorList>
    </citation>
    <scope>NUCLEOTIDE SEQUENCE [LARGE SCALE GENOMIC DNA]</scope>
    <source>
        <strain evidence="4 5">IPL20</strain>
    </source>
</reference>
<feature type="transmembrane region" description="Helical" evidence="2">
    <location>
        <begin position="187"/>
        <end position="213"/>
    </location>
</feature>
<name>A0A1I7N669_9HYPH</name>
<dbReference type="GO" id="GO:0052621">
    <property type="term" value="F:diguanylate cyclase activity"/>
    <property type="evidence" value="ECO:0007669"/>
    <property type="project" value="UniProtKB-EC"/>
</dbReference>
<keyword evidence="2" id="KW-0472">Membrane</keyword>
<dbReference type="OrthoDB" id="9812260at2"/>
<keyword evidence="2" id="KW-1133">Transmembrane helix</keyword>
<dbReference type="CDD" id="cd01949">
    <property type="entry name" value="GGDEF"/>
    <property type="match status" value="1"/>
</dbReference>
<gene>
    <name evidence="4" type="ORF">SAMN05216456_0929</name>
</gene>
<dbReference type="PANTHER" id="PTHR45138:SF24">
    <property type="entry name" value="DIGUANYLATE CYCLASE DGCC-RELATED"/>
    <property type="match status" value="1"/>
</dbReference>
<feature type="transmembrane region" description="Helical" evidence="2">
    <location>
        <begin position="144"/>
        <end position="167"/>
    </location>
</feature>
<evidence type="ECO:0000259" key="3">
    <source>
        <dbReference type="PROSITE" id="PS50887"/>
    </source>
</evidence>
<dbReference type="EMBL" id="FPCK01000001">
    <property type="protein sequence ID" value="SFV30160.1"/>
    <property type="molecule type" value="Genomic_DNA"/>
</dbReference>
<proteinExistence type="predicted"/>
<dbReference type="InterPro" id="IPR043128">
    <property type="entry name" value="Rev_trsase/Diguanyl_cyclase"/>
</dbReference>
<evidence type="ECO:0000313" key="4">
    <source>
        <dbReference type="EMBL" id="SFV30160.1"/>
    </source>
</evidence>
<dbReference type="GO" id="GO:0043709">
    <property type="term" value="P:cell adhesion involved in single-species biofilm formation"/>
    <property type="evidence" value="ECO:0007669"/>
    <property type="project" value="TreeGrafter"/>
</dbReference>
<feature type="transmembrane region" description="Helical" evidence="2">
    <location>
        <begin position="88"/>
        <end position="111"/>
    </location>
</feature>
<dbReference type="STRING" id="429728.SAMN05216456_0929"/>
<evidence type="ECO:0000256" key="2">
    <source>
        <dbReference type="SAM" id="Phobius"/>
    </source>
</evidence>
<dbReference type="InterPro" id="IPR029787">
    <property type="entry name" value="Nucleotide_cyclase"/>
</dbReference>
<dbReference type="InterPro" id="IPR000160">
    <property type="entry name" value="GGDEF_dom"/>
</dbReference>
<protein>
    <recommendedName>
        <fullName evidence="1">diguanylate cyclase</fullName>
        <ecNumber evidence="1">2.7.7.65</ecNumber>
    </recommendedName>
</protein>
<dbReference type="NCBIfam" id="TIGR00254">
    <property type="entry name" value="GGDEF"/>
    <property type="match status" value="1"/>
</dbReference>
<organism evidence="4 5">
    <name type="scientific">Devosia crocina</name>
    <dbReference type="NCBI Taxonomy" id="429728"/>
    <lineage>
        <taxon>Bacteria</taxon>
        <taxon>Pseudomonadati</taxon>
        <taxon>Pseudomonadota</taxon>
        <taxon>Alphaproteobacteria</taxon>
        <taxon>Hyphomicrobiales</taxon>
        <taxon>Devosiaceae</taxon>
        <taxon>Devosia</taxon>
    </lineage>
</organism>
<feature type="transmembrane region" description="Helical" evidence="2">
    <location>
        <begin position="32"/>
        <end position="50"/>
    </location>
</feature>
<keyword evidence="2" id="KW-0812">Transmembrane</keyword>
<sequence length="379" mass="40912">MISLYWVATGGFAFLSLLCFCVFIGMRRMTSLGWLAATMVLGTIETLFLAEMDTSATSSVVVTMLTPLVYLCFAQAVRAVLNQRHQNWPIYGAVLALSIGSVVLKLTGVPFVSRTSVFQLACALAVLDIVQRLYVHRVRGGLEWALLAVMVVMMGVYVFRGVTYPFIYPMGTEYSAIRAGGAERMTLTISALCSVVAVFVLLAQIINGVIVTYRLRSESDSLTGLLNHQAFYRVASRAGKTGGSVVVCDLDYFKSINDRFGHQAGDVALCAFADLLQASGYQAGRVGGEEFALIVPGLSPMAAKIEAERLRKRLSDLDLADMPGDLRITASFGVAGYEPGEEPRQAFSRADAALYRAKAQGRNTVVVSEPAPEQKVAAA</sequence>
<dbReference type="PANTHER" id="PTHR45138">
    <property type="entry name" value="REGULATORY COMPONENTS OF SENSORY TRANSDUCTION SYSTEM"/>
    <property type="match status" value="1"/>
</dbReference>
<feature type="domain" description="GGDEF" evidence="3">
    <location>
        <begin position="241"/>
        <end position="370"/>
    </location>
</feature>
<evidence type="ECO:0000256" key="1">
    <source>
        <dbReference type="ARBA" id="ARBA00012528"/>
    </source>
</evidence>
<dbReference type="Proteomes" id="UP000199074">
    <property type="component" value="Unassembled WGS sequence"/>
</dbReference>
<dbReference type="InterPro" id="IPR050469">
    <property type="entry name" value="Diguanylate_Cyclase"/>
</dbReference>